<dbReference type="PANTHER" id="PTHR30590:SF2">
    <property type="entry name" value="INNER MEMBRANE PROTEIN"/>
    <property type="match status" value="1"/>
</dbReference>
<reference evidence="3 4" key="1">
    <citation type="submission" date="2023-02" db="EMBL/GenBank/DDBJ databases">
        <title>Entomopathogenic bacteria.</title>
        <authorList>
            <person name="Machado R.A."/>
        </authorList>
    </citation>
    <scope>NUCLEOTIDE SEQUENCE [LARGE SCALE GENOMIC DNA]</scope>
    <source>
        <strain evidence="3 4">XENO-2</strain>
    </source>
</reference>
<keyword evidence="1" id="KW-0472">Membrane</keyword>
<dbReference type="Pfam" id="PF04235">
    <property type="entry name" value="DUF418"/>
    <property type="match status" value="1"/>
</dbReference>
<feature type="transmembrane region" description="Helical" evidence="1">
    <location>
        <begin position="274"/>
        <end position="295"/>
    </location>
</feature>
<feature type="transmembrane region" description="Helical" evidence="1">
    <location>
        <begin position="86"/>
        <end position="102"/>
    </location>
</feature>
<organism evidence="3 4">
    <name type="scientific">Xenorhabdus anantnagensis</name>
    <dbReference type="NCBI Taxonomy" id="3025875"/>
    <lineage>
        <taxon>Bacteria</taxon>
        <taxon>Pseudomonadati</taxon>
        <taxon>Pseudomonadota</taxon>
        <taxon>Gammaproteobacteria</taxon>
        <taxon>Enterobacterales</taxon>
        <taxon>Morganellaceae</taxon>
        <taxon>Xenorhabdus</taxon>
    </lineage>
</organism>
<keyword evidence="1" id="KW-1133">Transmembrane helix</keyword>
<feature type="transmembrane region" description="Helical" evidence="1">
    <location>
        <begin position="190"/>
        <end position="212"/>
    </location>
</feature>
<evidence type="ECO:0000259" key="2">
    <source>
        <dbReference type="Pfam" id="PF04235"/>
    </source>
</evidence>
<feature type="domain" description="DUF418" evidence="2">
    <location>
        <begin position="215"/>
        <end position="373"/>
    </location>
</feature>
<protein>
    <submittedName>
        <fullName evidence="3">DUF418 domain-containing protein YeiB</fullName>
    </submittedName>
</protein>
<dbReference type="Proteomes" id="UP001220225">
    <property type="component" value="Unassembled WGS sequence"/>
</dbReference>
<feature type="transmembrane region" description="Helical" evidence="1">
    <location>
        <begin position="12"/>
        <end position="30"/>
    </location>
</feature>
<feature type="transmembrane region" description="Helical" evidence="1">
    <location>
        <begin position="108"/>
        <end position="123"/>
    </location>
</feature>
<comment type="caution">
    <text evidence="3">The sequence shown here is derived from an EMBL/GenBank/DDBJ whole genome shotgun (WGS) entry which is preliminary data.</text>
</comment>
<dbReference type="PANTHER" id="PTHR30590">
    <property type="entry name" value="INNER MEMBRANE PROTEIN"/>
    <property type="match status" value="1"/>
</dbReference>
<evidence type="ECO:0000256" key="1">
    <source>
        <dbReference type="SAM" id="Phobius"/>
    </source>
</evidence>
<keyword evidence="4" id="KW-1185">Reference proteome</keyword>
<sequence length="387" mass="44049">MSKRIEAIDSLRGFAILGILLLNIFSFALLSEAGLGPFYKDSVPFSDVAIWSVLNIFAEGKFRFILTLLFGASLELLRQRGRDGNISRLLVLVVIGLLHGALLWEGDILLSYGIAGLLAWYFINTRQKLFGKAVIFYLFGVMMLCLLLFFFIEEGYSIWQMQATPEDILYESYWKTYGGLWAIEHRIHEIGGVVVMVIVQYGWQIVGTMLCGAMLMRNGWLKGEFSRRHYRQLALCLIPAGMAIQCIALSIRYLGHDNYSVLPAIFNTIPELAIPLFGLGYIALIYGFWSAISCWRITFWLRQVGRMALSSYLLQTLICTTIFYRFGLFEQFSRLELMAFIPFIWALNIGFACWWLKRYSQGPMEKLWRSLTAKLASLAGKVAGSKA</sequence>
<evidence type="ECO:0000313" key="4">
    <source>
        <dbReference type="Proteomes" id="UP001220225"/>
    </source>
</evidence>
<feature type="transmembrane region" description="Helical" evidence="1">
    <location>
        <begin position="307"/>
        <end position="326"/>
    </location>
</feature>
<name>A0ABT5LRL0_9GAMM</name>
<evidence type="ECO:0000313" key="3">
    <source>
        <dbReference type="EMBL" id="MDC9596468.1"/>
    </source>
</evidence>
<gene>
    <name evidence="3" type="primary">yeiB</name>
    <name evidence="3" type="ORF">PSI14_06185</name>
</gene>
<dbReference type="NCBIfam" id="NF008093">
    <property type="entry name" value="PRK10835.1"/>
    <property type="match status" value="1"/>
</dbReference>
<feature type="transmembrane region" description="Helical" evidence="1">
    <location>
        <begin position="233"/>
        <end position="254"/>
    </location>
</feature>
<accession>A0ABT5LRL0</accession>
<dbReference type="InterPro" id="IPR052529">
    <property type="entry name" value="Bact_Transport_Assoc"/>
</dbReference>
<feature type="transmembrane region" description="Helical" evidence="1">
    <location>
        <begin position="135"/>
        <end position="152"/>
    </location>
</feature>
<proteinExistence type="predicted"/>
<feature type="transmembrane region" description="Helical" evidence="1">
    <location>
        <begin position="338"/>
        <end position="356"/>
    </location>
</feature>
<dbReference type="RefSeq" id="WP_273575031.1">
    <property type="nucleotide sequence ID" value="NZ_JAQRFN010000005.1"/>
</dbReference>
<feature type="transmembrane region" description="Helical" evidence="1">
    <location>
        <begin position="50"/>
        <end position="74"/>
    </location>
</feature>
<keyword evidence="1" id="KW-0812">Transmembrane</keyword>
<dbReference type="EMBL" id="JAQRFN010000005">
    <property type="protein sequence ID" value="MDC9596468.1"/>
    <property type="molecule type" value="Genomic_DNA"/>
</dbReference>
<dbReference type="InterPro" id="IPR007349">
    <property type="entry name" value="DUF418"/>
</dbReference>